<gene>
    <name evidence="6" type="ORF">THAOC_03255</name>
</gene>
<dbReference type="Pfam" id="PF01501">
    <property type="entry name" value="Glyco_transf_8"/>
    <property type="match status" value="1"/>
</dbReference>
<evidence type="ECO:0000256" key="5">
    <source>
        <dbReference type="SAM" id="SignalP"/>
    </source>
</evidence>
<comment type="similarity">
    <text evidence="1">Belongs to the glycosyltransferase 8 family.</text>
</comment>
<protein>
    <recommendedName>
        <fullName evidence="8">Glycosyltransferase family 8 protein</fullName>
    </recommendedName>
</protein>
<reference evidence="6 7" key="1">
    <citation type="journal article" date="2012" name="Genome Biol.">
        <title>Genome and low-iron response of an oceanic diatom adapted to chronic iron limitation.</title>
        <authorList>
            <person name="Lommer M."/>
            <person name="Specht M."/>
            <person name="Roy A.S."/>
            <person name="Kraemer L."/>
            <person name="Andreson R."/>
            <person name="Gutowska M.A."/>
            <person name="Wolf J."/>
            <person name="Bergner S.V."/>
            <person name="Schilhabel M.B."/>
            <person name="Klostermeier U.C."/>
            <person name="Beiko R.G."/>
            <person name="Rosenstiel P."/>
            <person name="Hippler M."/>
            <person name="Laroche J."/>
        </authorList>
    </citation>
    <scope>NUCLEOTIDE SEQUENCE [LARGE SCALE GENOMIC DNA]</scope>
    <source>
        <strain evidence="6 7">CCMP1005</strain>
    </source>
</reference>
<evidence type="ECO:0000256" key="1">
    <source>
        <dbReference type="ARBA" id="ARBA00006351"/>
    </source>
</evidence>
<keyword evidence="4" id="KW-0479">Metal-binding</keyword>
<evidence type="ECO:0000313" key="7">
    <source>
        <dbReference type="Proteomes" id="UP000266841"/>
    </source>
</evidence>
<evidence type="ECO:0008006" key="8">
    <source>
        <dbReference type="Google" id="ProtNLM"/>
    </source>
</evidence>
<dbReference type="SUPFAM" id="SSF53448">
    <property type="entry name" value="Nucleotide-diphospho-sugar transferases"/>
    <property type="match status" value="2"/>
</dbReference>
<accession>K0TC11</accession>
<dbReference type="GO" id="GO:0046872">
    <property type="term" value="F:metal ion binding"/>
    <property type="evidence" value="ECO:0007669"/>
    <property type="project" value="UniProtKB-KW"/>
</dbReference>
<keyword evidence="5" id="KW-0732">Signal</keyword>
<dbReference type="eggNOG" id="ENOG502QRCX">
    <property type="taxonomic scope" value="Eukaryota"/>
</dbReference>
<evidence type="ECO:0000256" key="3">
    <source>
        <dbReference type="ARBA" id="ARBA00022679"/>
    </source>
</evidence>
<dbReference type="InterPro" id="IPR002495">
    <property type="entry name" value="Glyco_trans_8"/>
</dbReference>
<evidence type="ECO:0000256" key="4">
    <source>
        <dbReference type="ARBA" id="ARBA00022723"/>
    </source>
</evidence>
<comment type="caution">
    <text evidence="6">The sequence shown here is derived from an EMBL/GenBank/DDBJ whole genome shotgun (WGS) entry which is preliminary data.</text>
</comment>
<dbReference type="Proteomes" id="UP000266841">
    <property type="component" value="Unassembled WGS sequence"/>
</dbReference>
<feature type="chain" id="PRO_5003837864" description="Glycosyltransferase family 8 protein" evidence="5">
    <location>
        <begin position="25"/>
        <end position="582"/>
    </location>
</feature>
<keyword evidence="7" id="KW-1185">Reference proteome</keyword>
<dbReference type="GO" id="GO:0016757">
    <property type="term" value="F:glycosyltransferase activity"/>
    <property type="evidence" value="ECO:0007669"/>
    <property type="project" value="UniProtKB-KW"/>
</dbReference>
<keyword evidence="3" id="KW-0808">Transferase</keyword>
<dbReference type="EMBL" id="AGNL01003174">
    <property type="protein sequence ID" value="EJK75035.1"/>
    <property type="molecule type" value="Genomic_DNA"/>
</dbReference>
<dbReference type="AlphaFoldDB" id="K0TC11"/>
<name>K0TC11_THAOC</name>
<dbReference type="OrthoDB" id="46043at2759"/>
<dbReference type="Gene3D" id="3.90.550.10">
    <property type="entry name" value="Spore Coat Polysaccharide Biosynthesis Protein SpsA, Chain A"/>
    <property type="match status" value="2"/>
</dbReference>
<sequence>MPLRAKWIALASVCVLSFWNTILQVPSLPLGDHSNSFDHAPPAVTSVSATADEQLHIALALAGREPGVFDEFEAALKSVLLNAPFERSLFVHIFADSNAYKVLDGVLNRTQVTSWETRNQVEIHVYDVQHHIKSLEAQMLETFRPSFPNFTVAYGTVQTIGTWLRLYAHRLIEHGAENLLYIDTDCVIMANLDGIADYIEQRPSALIHWGESMTAGFIGLNIRRMEEMWTIAREAPMKEVATRFKQDLNDQLVFMAINVTRPSEVNVLPIEWDMHVAARWPSRYQPFDAKTPNVGMLHFNGGSASKAAYFKPAVSGAKTWMEKFEGTWGNARYYANIPWSWARFIAMGNRRRRSSGFQLKLVSHPAPPLPLKMVSHPSPLQDEPIQERWRRMRREQREKKKRLIEKQSNTTVSNTTVHLLYATDYDAMPGLDASIRSVLKHAHWSVSRLTSLANYVRFVMADMFPDVGKIMWIDADTIIRCDIVPFFRSALSTSNHTISARLMSGRPLSLKHIEEGETFNAGVMVVDLDRWRARNVTAKVEEWAASNANKMIYSYGSQPPLQLAIGDDFERMDTNWNVGGFG</sequence>
<dbReference type="InterPro" id="IPR050748">
    <property type="entry name" value="Glycosyltrans_8_dom-fam"/>
</dbReference>
<keyword evidence="2" id="KW-0328">Glycosyltransferase</keyword>
<proteinExistence type="inferred from homology"/>
<dbReference type="PANTHER" id="PTHR13778">
    <property type="entry name" value="GLYCOSYLTRANSFERASE 8 DOMAIN-CONTAINING PROTEIN"/>
    <property type="match status" value="1"/>
</dbReference>
<feature type="signal peptide" evidence="5">
    <location>
        <begin position="1"/>
        <end position="24"/>
    </location>
</feature>
<organism evidence="6 7">
    <name type="scientific">Thalassiosira oceanica</name>
    <name type="common">Marine diatom</name>
    <dbReference type="NCBI Taxonomy" id="159749"/>
    <lineage>
        <taxon>Eukaryota</taxon>
        <taxon>Sar</taxon>
        <taxon>Stramenopiles</taxon>
        <taxon>Ochrophyta</taxon>
        <taxon>Bacillariophyta</taxon>
        <taxon>Coscinodiscophyceae</taxon>
        <taxon>Thalassiosirophycidae</taxon>
        <taxon>Thalassiosirales</taxon>
        <taxon>Thalassiosiraceae</taxon>
        <taxon>Thalassiosira</taxon>
    </lineage>
</organism>
<feature type="non-terminal residue" evidence="6">
    <location>
        <position position="582"/>
    </location>
</feature>
<evidence type="ECO:0000313" key="6">
    <source>
        <dbReference type="EMBL" id="EJK75035.1"/>
    </source>
</evidence>
<dbReference type="PANTHER" id="PTHR13778:SF47">
    <property type="entry name" value="LIPOPOLYSACCHARIDE 1,3-GALACTOSYLTRANSFERASE"/>
    <property type="match status" value="1"/>
</dbReference>
<dbReference type="InterPro" id="IPR029044">
    <property type="entry name" value="Nucleotide-diphossugar_trans"/>
</dbReference>
<evidence type="ECO:0000256" key="2">
    <source>
        <dbReference type="ARBA" id="ARBA00022676"/>
    </source>
</evidence>